<keyword evidence="2" id="KW-0677">Repeat</keyword>
<dbReference type="Gene3D" id="2.130.10.10">
    <property type="entry name" value="YVTN repeat-like/Quinoprotein amine dehydrogenase"/>
    <property type="match status" value="3"/>
</dbReference>
<dbReference type="RefSeq" id="XP_016607986.1">
    <property type="nucleotide sequence ID" value="XM_016753540.1"/>
</dbReference>
<sequence>MSSDDHEITFYDSTTMETQLRLDLHDSVAFTMNYHYDTENPDSDQSTLLYGTDQGCVTLIRFSHAALFGTAISKKDQAPVILVDSLSKTPGVQVWKRKAHNDWVLQVEYYHDLRSVVSCSPDEKESLVMAMQTGTKKWTVVSASVRKGVNTIAYSKFPLALVSGGTDRQLRIWNPHRLQRPTASLSGHLSPIISVTVNPLNGQAISLSTDKAIKIWDIRKQQCLQTLPSSIEHRPENSLSSIFFSTHRGGKLIVASTVMVTYGLVDRSQQNRVRSHDAPIRAALWNGAFKQVVSGCDAGVVNVWDASTGQKTFRFANVHEKAEITAMAFDAACRKLITGGRDGSIRVWNFNNGQLLQELVKGDRSEVTGITYITLKSTPYIVTTGWNRLIHFFPATSSAPTVHPTQTLSASHNDDILTMAFAEPDVLATGSYDGEIVVRSLGSGCVIGRLRVGEEGERGRSVDKVLFLHSRLNLQHTAHLLSSGSDGQIRWWNTHDMYLMLSYDGTHGRNEGIFSMATNPHNTVLVTGDTAGYITVWDIGSTCVGVCHRAGEGMACRNVFRAHLRSVVSLDLVVDGEQEAVVSASTDCTVRMFTLTGQYIGTFGQTMPWDLYNPSTYAYPSRPPEITLDEVDERSDEPTCNNHGEQESAVISSLMSPPAPKPETSQRAMTATRTPKPLSPSTQTPTYKTWYAKSKFAQKFIAHPSRRPRILPPLTHVKPGCGGVAGTFHRLEPYELAEVGRAGREKK</sequence>
<dbReference type="SUPFAM" id="SSF50978">
    <property type="entry name" value="WD40 repeat-like"/>
    <property type="match status" value="2"/>
</dbReference>
<feature type="repeat" description="WD" evidence="3">
    <location>
        <begin position="185"/>
        <end position="226"/>
    </location>
</feature>
<dbReference type="PROSITE" id="PS50294">
    <property type="entry name" value="WD_REPEATS_REGION"/>
    <property type="match status" value="2"/>
</dbReference>
<dbReference type="PANTHER" id="PTHR44324:SF4">
    <property type="entry name" value="WD40 REPEAT DOMAIN 95"/>
    <property type="match status" value="1"/>
</dbReference>
<feature type="repeat" description="WD" evidence="3">
    <location>
        <begin position="317"/>
        <end position="358"/>
    </location>
</feature>
<feature type="repeat" description="WD" evidence="3">
    <location>
        <begin position="149"/>
        <end position="174"/>
    </location>
</feature>
<dbReference type="OMA" id="EPVLCCK"/>
<dbReference type="PRINTS" id="PR00320">
    <property type="entry name" value="GPROTEINBRPT"/>
</dbReference>
<evidence type="ECO:0000256" key="2">
    <source>
        <dbReference type="ARBA" id="ARBA00022737"/>
    </source>
</evidence>
<keyword evidence="1 3" id="KW-0853">WD repeat</keyword>
<dbReference type="VEuPathDB" id="FungiDB:SPPG_05319"/>
<dbReference type="PROSITE" id="PS50082">
    <property type="entry name" value="WD_REPEATS_2"/>
    <property type="match status" value="5"/>
</dbReference>
<evidence type="ECO:0000313" key="5">
    <source>
        <dbReference type="EMBL" id="KNC99946.1"/>
    </source>
</evidence>
<feature type="repeat" description="WD" evidence="3">
    <location>
        <begin position="506"/>
        <end position="539"/>
    </location>
</feature>
<dbReference type="PROSITE" id="PS00678">
    <property type="entry name" value="WD_REPEATS_1"/>
    <property type="match status" value="2"/>
</dbReference>
<dbReference type="InParanoid" id="A0A0L0HFZ1"/>
<keyword evidence="6" id="KW-1185">Reference proteome</keyword>
<dbReference type="InterPro" id="IPR015943">
    <property type="entry name" value="WD40/YVTN_repeat-like_dom_sf"/>
</dbReference>
<gene>
    <name evidence="5" type="ORF">SPPG_05319</name>
</gene>
<dbReference type="PANTHER" id="PTHR44324">
    <property type="entry name" value="WD40 REPEAT DOMAIN 95"/>
    <property type="match status" value="1"/>
</dbReference>
<dbReference type="OrthoDB" id="10251381at2759"/>
<accession>A0A0L0HFZ1</accession>
<name>A0A0L0HFZ1_SPIPD</name>
<dbReference type="InterPro" id="IPR020472">
    <property type="entry name" value="WD40_PAC1"/>
</dbReference>
<dbReference type="SMART" id="SM00320">
    <property type="entry name" value="WD40"/>
    <property type="match status" value="10"/>
</dbReference>
<evidence type="ECO:0000313" key="6">
    <source>
        <dbReference type="Proteomes" id="UP000053201"/>
    </source>
</evidence>
<dbReference type="Pfam" id="PF00400">
    <property type="entry name" value="WD40"/>
    <property type="match status" value="5"/>
</dbReference>
<dbReference type="EMBL" id="KQ257457">
    <property type="protein sequence ID" value="KNC99946.1"/>
    <property type="molecule type" value="Genomic_DNA"/>
</dbReference>
<dbReference type="InterPro" id="IPR001680">
    <property type="entry name" value="WD40_rpt"/>
</dbReference>
<feature type="repeat" description="WD" evidence="3">
    <location>
        <begin position="273"/>
        <end position="314"/>
    </location>
</feature>
<dbReference type="eggNOG" id="KOG0266">
    <property type="taxonomic scope" value="Eukaryota"/>
</dbReference>
<evidence type="ECO:0000256" key="1">
    <source>
        <dbReference type="ARBA" id="ARBA00022574"/>
    </source>
</evidence>
<organism evidence="5 6">
    <name type="scientific">Spizellomyces punctatus (strain DAOM BR117)</name>
    <dbReference type="NCBI Taxonomy" id="645134"/>
    <lineage>
        <taxon>Eukaryota</taxon>
        <taxon>Fungi</taxon>
        <taxon>Fungi incertae sedis</taxon>
        <taxon>Chytridiomycota</taxon>
        <taxon>Chytridiomycota incertae sedis</taxon>
        <taxon>Chytridiomycetes</taxon>
        <taxon>Spizellomycetales</taxon>
        <taxon>Spizellomycetaceae</taxon>
        <taxon>Spizellomyces</taxon>
    </lineage>
</organism>
<evidence type="ECO:0000256" key="3">
    <source>
        <dbReference type="PROSITE-ProRule" id="PRU00221"/>
    </source>
</evidence>
<dbReference type="AlphaFoldDB" id="A0A0L0HFZ1"/>
<reference evidence="5 6" key="1">
    <citation type="submission" date="2009-08" db="EMBL/GenBank/DDBJ databases">
        <title>The Genome Sequence of Spizellomyces punctatus strain DAOM BR117.</title>
        <authorList>
            <consortium name="The Broad Institute Genome Sequencing Platform"/>
            <person name="Russ C."/>
            <person name="Cuomo C."/>
            <person name="Shea T."/>
            <person name="Young S.K."/>
            <person name="Zeng Q."/>
            <person name="Koehrsen M."/>
            <person name="Haas B."/>
            <person name="Borodovsky M."/>
            <person name="Guigo R."/>
            <person name="Alvarado L."/>
            <person name="Berlin A."/>
            <person name="Bochicchio J."/>
            <person name="Borenstein D."/>
            <person name="Chapman S."/>
            <person name="Chen Z."/>
            <person name="Engels R."/>
            <person name="Freedman E."/>
            <person name="Gellesch M."/>
            <person name="Goldberg J."/>
            <person name="Griggs A."/>
            <person name="Gujja S."/>
            <person name="Heiman D."/>
            <person name="Hepburn T."/>
            <person name="Howarth C."/>
            <person name="Jen D."/>
            <person name="Larson L."/>
            <person name="Lewis B."/>
            <person name="Mehta T."/>
            <person name="Park D."/>
            <person name="Pearson M."/>
            <person name="Roberts A."/>
            <person name="Saif S."/>
            <person name="Shenoy N."/>
            <person name="Sisk P."/>
            <person name="Stolte C."/>
            <person name="Sykes S."/>
            <person name="Thomson T."/>
            <person name="Walk T."/>
            <person name="White J."/>
            <person name="Yandava C."/>
            <person name="Burger G."/>
            <person name="Gray M.W."/>
            <person name="Holland P.W.H."/>
            <person name="King N."/>
            <person name="Lang F.B.F."/>
            <person name="Roger A.J."/>
            <person name="Ruiz-Trillo I."/>
            <person name="Lander E."/>
            <person name="Nusbaum C."/>
        </authorList>
    </citation>
    <scope>NUCLEOTIDE SEQUENCE [LARGE SCALE GENOMIC DNA]</scope>
    <source>
        <strain evidence="5 6">DAOM BR117</strain>
    </source>
</reference>
<feature type="region of interest" description="Disordered" evidence="4">
    <location>
        <begin position="654"/>
        <end position="684"/>
    </location>
</feature>
<dbReference type="InterPro" id="IPR036322">
    <property type="entry name" value="WD40_repeat_dom_sf"/>
</dbReference>
<dbReference type="InterPro" id="IPR051242">
    <property type="entry name" value="WD-EF-hand_domain"/>
</dbReference>
<protein>
    <submittedName>
        <fullName evidence="5">Uncharacterized protein</fullName>
    </submittedName>
</protein>
<feature type="compositionally biased region" description="Polar residues" evidence="4">
    <location>
        <begin position="663"/>
        <end position="684"/>
    </location>
</feature>
<dbReference type="GeneID" id="27688705"/>
<dbReference type="Proteomes" id="UP000053201">
    <property type="component" value="Unassembled WGS sequence"/>
</dbReference>
<proteinExistence type="predicted"/>
<evidence type="ECO:0000256" key="4">
    <source>
        <dbReference type="SAM" id="MobiDB-lite"/>
    </source>
</evidence>
<dbReference type="InterPro" id="IPR019775">
    <property type="entry name" value="WD40_repeat_CS"/>
</dbReference>